<comment type="caution">
    <text evidence="1">The sequence shown here is derived from an EMBL/GenBank/DDBJ whole genome shotgun (WGS) entry which is preliminary data.</text>
</comment>
<protein>
    <recommendedName>
        <fullName evidence="3">DUF2382 domain-containing protein</fullName>
    </recommendedName>
</protein>
<proteinExistence type="predicted"/>
<organism evidence="1 2">
    <name type="scientific">Macrosiphum euphorbiae</name>
    <name type="common">potato aphid</name>
    <dbReference type="NCBI Taxonomy" id="13131"/>
    <lineage>
        <taxon>Eukaryota</taxon>
        <taxon>Metazoa</taxon>
        <taxon>Ecdysozoa</taxon>
        <taxon>Arthropoda</taxon>
        <taxon>Hexapoda</taxon>
        <taxon>Insecta</taxon>
        <taxon>Pterygota</taxon>
        <taxon>Neoptera</taxon>
        <taxon>Paraneoptera</taxon>
        <taxon>Hemiptera</taxon>
        <taxon>Sternorrhyncha</taxon>
        <taxon>Aphidomorpha</taxon>
        <taxon>Aphidoidea</taxon>
        <taxon>Aphididae</taxon>
        <taxon>Macrosiphini</taxon>
        <taxon>Macrosiphum</taxon>
    </lineage>
</organism>
<dbReference type="Proteomes" id="UP001160148">
    <property type="component" value="Unassembled WGS sequence"/>
</dbReference>
<dbReference type="EMBL" id="CARXXK010001074">
    <property type="protein sequence ID" value="CAI6372767.1"/>
    <property type="molecule type" value="Genomic_DNA"/>
</dbReference>
<evidence type="ECO:0008006" key="3">
    <source>
        <dbReference type="Google" id="ProtNLM"/>
    </source>
</evidence>
<gene>
    <name evidence="1" type="ORF">MEUPH1_LOCUS26594</name>
</gene>
<accession>A0AAV0XXX3</accession>
<keyword evidence="2" id="KW-1185">Reference proteome</keyword>
<reference evidence="1 2" key="1">
    <citation type="submission" date="2023-01" db="EMBL/GenBank/DDBJ databases">
        <authorList>
            <person name="Whitehead M."/>
        </authorList>
    </citation>
    <scope>NUCLEOTIDE SEQUENCE [LARGE SCALE GENOMIC DNA]</scope>
</reference>
<dbReference type="AlphaFoldDB" id="A0AAV0XXX3"/>
<evidence type="ECO:0000313" key="1">
    <source>
        <dbReference type="EMBL" id="CAI6372767.1"/>
    </source>
</evidence>
<evidence type="ECO:0000313" key="2">
    <source>
        <dbReference type="Proteomes" id="UP001160148"/>
    </source>
</evidence>
<name>A0AAV0XXX3_9HEMI</name>
<sequence length="189" mass="21675">MVENKIILNYQTNEVIIPDGAEIVLQPRTETLVGIEAENRAENEIILIECQEVTKSVMCSNSVTKVQNKWVLATLINPTEEAIRLRTPNLKELIHEQFREALIHSVQVTDLQEEPHASSRLKRLEEALRTDHLNFEERESLVAICQDYSDIFFLEGDRVSATTAVTHRIKTSEAVSPIHVKPYRLPQRH</sequence>